<evidence type="ECO:0000313" key="2">
    <source>
        <dbReference type="EMBL" id="SME98181.1"/>
    </source>
</evidence>
<dbReference type="AlphaFoldDB" id="A0A1Y6B8B9"/>
<feature type="compositionally biased region" description="Low complexity" evidence="1">
    <location>
        <begin position="147"/>
        <end position="172"/>
    </location>
</feature>
<dbReference type="InterPro" id="IPR021457">
    <property type="entry name" value="DUF3108"/>
</dbReference>
<name>A0A1Y6B8B9_9NEIS</name>
<proteinExistence type="predicted"/>
<feature type="region of interest" description="Disordered" evidence="1">
    <location>
        <begin position="140"/>
        <end position="196"/>
    </location>
</feature>
<dbReference type="Pfam" id="PF11306">
    <property type="entry name" value="DUF3108"/>
    <property type="match status" value="1"/>
</dbReference>
<dbReference type="EMBL" id="FXAG01000002">
    <property type="protein sequence ID" value="SME98181.1"/>
    <property type="molecule type" value="Genomic_DNA"/>
</dbReference>
<sequence>MADFALSELSHGAWRERPASRAARIAMRLYRPLLLALALSLLLHLGVLLSGHLPHAASLPEPAKLQPLSVAMQAMTLEPEAGPAPAAAPSTGLVAVPAGHAPGVKRHHRARAAHRADAASAPVAEAPPAGKDMLAAATETPAAKDVPAAAEPSPAPAATPSAEQPANDNSDPAAPPPQADDSTGLEAKGAAKTRRFPDSSRVDYQIYYGSLMAGHGEISWQRSGANYTLDARLTPIIGPHLRYQSRGSIGKRGLTPLAYQAWRGDTERESARFDWSANTLAYGDHGDKQAELAPGTQDILSLGYQLALTGGSLLPPQQRITTGKKVYDYPLAPGGETRYPPDHGTLRVVVFRAKNGDDVTEFWLAPDFANLPVRILRIDKDKTLDQRARRIDINGKTVWSLSENP</sequence>
<feature type="region of interest" description="Disordered" evidence="1">
    <location>
        <begin position="107"/>
        <end position="127"/>
    </location>
</feature>
<evidence type="ECO:0008006" key="4">
    <source>
        <dbReference type="Google" id="ProtNLM"/>
    </source>
</evidence>
<organism evidence="2 3">
    <name type="scientific">Pseudogulbenkiania subflava DSM 22618</name>
    <dbReference type="NCBI Taxonomy" id="1123014"/>
    <lineage>
        <taxon>Bacteria</taxon>
        <taxon>Pseudomonadati</taxon>
        <taxon>Pseudomonadota</taxon>
        <taxon>Betaproteobacteria</taxon>
        <taxon>Neisseriales</taxon>
        <taxon>Chromobacteriaceae</taxon>
        <taxon>Pseudogulbenkiania</taxon>
    </lineage>
</organism>
<dbReference type="Proteomes" id="UP000192920">
    <property type="component" value="Unassembled WGS sequence"/>
</dbReference>
<dbReference type="STRING" id="1123014.SAMN02745746_00490"/>
<keyword evidence="3" id="KW-1185">Reference proteome</keyword>
<accession>A0A1Y6B8B9</accession>
<protein>
    <recommendedName>
        <fullName evidence="4">DUF3108 domain-containing protein</fullName>
    </recommendedName>
</protein>
<feature type="compositionally biased region" description="Low complexity" evidence="1">
    <location>
        <begin position="118"/>
        <end position="127"/>
    </location>
</feature>
<reference evidence="3" key="1">
    <citation type="submission" date="2017-04" db="EMBL/GenBank/DDBJ databases">
        <authorList>
            <person name="Varghese N."/>
            <person name="Submissions S."/>
        </authorList>
    </citation>
    <scope>NUCLEOTIDE SEQUENCE [LARGE SCALE GENOMIC DNA]</scope>
    <source>
        <strain evidence="3">DSM 22618</strain>
    </source>
</reference>
<evidence type="ECO:0000256" key="1">
    <source>
        <dbReference type="SAM" id="MobiDB-lite"/>
    </source>
</evidence>
<evidence type="ECO:0000313" key="3">
    <source>
        <dbReference type="Proteomes" id="UP000192920"/>
    </source>
</evidence>
<gene>
    <name evidence="2" type="ORF">SAMN02745746_00490</name>
</gene>